<evidence type="ECO:0000256" key="1">
    <source>
        <dbReference type="SAM" id="MobiDB-lite"/>
    </source>
</evidence>
<feature type="compositionally biased region" description="Polar residues" evidence="1">
    <location>
        <begin position="344"/>
        <end position="376"/>
    </location>
</feature>
<dbReference type="AlphaFoldDB" id="A0A815HCZ5"/>
<reference evidence="2" key="1">
    <citation type="submission" date="2021-02" db="EMBL/GenBank/DDBJ databases">
        <authorList>
            <person name="Nowell W R."/>
        </authorList>
    </citation>
    <scope>NUCLEOTIDE SEQUENCE</scope>
</reference>
<feature type="region of interest" description="Disordered" evidence="1">
    <location>
        <begin position="394"/>
        <end position="450"/>
    </location>
</feature>
<accession>A0A815HCZ5</accession>
<feature type="region of interest" description="Disordered" evidence="1">
    <location>
        <begin position="340"/>
        <end position="376"/>
    </location>
</feature>
<proteinExistence type="predicted"/>
<gene>
    <name evidence="2" type="ORF">EDS130_LOCUS33180</name>
</gene>
<dbReference type="Proteomes" id="UP000663852">
    <property type="component" value="Unassembled WGS sequence"/>
</dbReference>
<protein>
    <submittedName>
        <fullName evidence="2">Uncharacterized protein</fullName>
    </submittedName>
</protein>
<dbReference type="EMBL" id="CAJNOJ010000262">
    <property type="protein sequence ID" value="CAF1349234.1"/>
    <property type="molecule type" value="Genomic_DNA"/>
</dbReference>
<name>A0A815HCZ5_ADIRI</name>
<evidence type="ECO:0000313" key="3">
    <source>
        <dbReference type="Proteomes" id="UP000663852"/>
    </source>
</evidence>
<sequence>MNRTNSCSRRYRYVSPMQRLLERTERWKPKKAKQERQLQELCRQGKLKPFEQPKDYRCYFIHEQTSMFTMDQLIDEAKQTIHYTLDTEGDPIKHLPGTIQIEFVRPDAPTTVIVIEVNYLPPITSLLFTKIKQLCSIILSSNNTIFSWGDIDDELKSFMNLDLFTGGFKVDAVDVQKKYDPYDKCGLQSVIESTYRQYLDKTATLAEWSCGIDFCLGTYRPRHVHGEEYRQREQDEKDYRRMLQQYAINDVFAVTKIARDMKLIKWLTTPPTTAREEEPADVRHVYDEPIQEQPIELEPPEDEPRVHDIDESYGYDDELIIDIDLPPIDNERSIFDYEDATPAEDNNNDSSLQASAEQEPFESSLQCDPTLSNYNETSHYDELEPISDDELPEYMKLHLPPPSEKRTLDEPRVHEQDEPKKVRRSYYLGPHLNLGENATKNQESSLRRRSNRYRSEVIRPIYEAFNYDHIKEIFSAINIKVLNVNVRNGQLYIGVKSPEAADELEQILHRRMFTEEHYHHYMNTKMKMIKKKRTKRRY</sequence>
<dbReference type="OrthoDB" id="10009048at2759"/>
<feature type="compositionally biased region" description="Basic and acidic residues" evidence="1">
    <location>
        <begin position="403"/>
        <end position="420"/>
    </location>
</feature>
<organism evidence="2 3">
    <name type="scientific">Adineta ricciae</name>
    <name type="common">Rotifer</name>
    <dbReference type="NCBI Taxonomy" id="249248"/>
    <lineage>
        <taxon>Eukaryota</taxon>
        <taxon>Metazoa</taxon>
        <taxon>Spiralia</taxon>
        <taxon>Gnathifera</taxon>
        <taxon>Rotifera</taxon>
        <taxon>Eurotatoria</taxon>
        <taxon>Bdelloidea</taxon>
        <taxon>Adinetida</taxon>
        <taxon>Adinetidae</taxon>
        <taxon>Adineta</taxon>
    </lineage>
</organism>
<comment type="caution">
    <text evidence="2">The sequence shown here is derived from an EMBL/GenBank/DDBJ whole genome shotgun (WGS) entry which is preliminary data.</text>
</comment>
<evidence type="ECO:0000313" key="2">
    <source>
        <dbReference type="EMBL" id="CAF1349234.1"/>
    </source>
</evidence>